<reference evidence="1 2" key="1">
    <citation type="submission" date="2011-01" db="EMBL/GenBank/DDBJ databases">
        <authorList>
            <person name="Weinstock G."/>
            <person name="Sodergren E."/>
            <person name="Clifton S."/>
            <person name="Fulton L."/>
            <person name="Fulton B."/>
            <person name="Courtney L."/>
            <person name="Fronick C."/>
            <person name="Harrison M."/>
            <person name="Strong C."/>
            <person name="Farmer C."/>
            <person name="Delahaunty K."/>
            <person name="Markovic C."/>
            <person name="Hall O."/>
            <person name="Minx P."/>
            <person name="Tomlinson C."/>
            <person name="Mitreva M."/>
            <person name="Hou S."/>
            <person name="Chen J."/>
            <person name="Wollam A."/>
            <person name="Pepin K.H."/>
            <person name="Johnson M."/>
            <person name="Bhonagiri V."/>
            <person name="Zhang X."/>
            <person name="Suruliraj S."/>
            <person name="Warren W."/>
            <person name="Chinwalla A."/>
            <person name="Mardis E.R."/>
            <person name="Wilson R.K."/>
        </authorList>
    </citation>
    <scope>NUCLEOTIDE SEQUENCE [LARGE SCALE GENOMIC DNA]</scope>
    <source>
        <strain evidence="2">DSM 22608 / JCM 16073 / KCTC 15190 / YIT 12066</strain>
    </source>
</reference>
<feature type="non-terminal residue" evidence="1">
    <location>
        <position position="1"/>
    </location>
</feature>
<organism evidence="1 2">
    <name type="scientific">Succinatimonas hippei (strain DSM 22608 / JCM 16073 / KCTC 15190 / YIT 12066)</name>
    <dbReference type="NCBI Taxonomy" id="762983"/>
    <lineage>
        <taxon>Bacteria</taxon>
        <taxon>Pseudomonadati</taxon>
        <taxon>Pseudomonadota</taxon>
        <taxon>Gammaproteobacteria</taxon>
        <taxon>Aeromonadales</taxon>
        <taxon>Succinivibrionaceae</taxon>
        <taxon>Succinatimonas</taxon>
    </lineage>
</organism>
<keyword evidence="2" id="KW-1185">Reference proteome</keyword>
<dbReference type="RefSeq" id="WP_009144220.1">
    <property type="nucleotide sequence ID" value="NZ_GL831069.1"/>
</dbReference>
<evidence type="ECO:0000313" key="1">
    <source>
        <dbReference type="EMBL" id="EFY06166.1"/>
    </source>
</evidence>
<dbReference type="eggNOG" id="COG1672">
    <property type="taxonomic scope" value="Bacteria"/>
</dbReference>
<gene>
    <name evidence="1" type="ORF">HMPREF9444_02077</name>
</gene>
<comment type="caution">
    <text evidence="1">The sequence shown here is derived from an EMBL/GenBank/DDBJ whole genome shotgun (WGS) entry which is preliminary data.</text>
</comment>
<dbReference type="HOGENOM" id="CLU_843414_0_0_6"/>
<dbReference type="EMBL" id="AEVO01000148">
    <property type="protein sequence ID" value="EFY06166.1"/>
    <property type="molecule type" value="Genomic_DNA"/>
</dbReference>
<protein>
    <submittedName>
        <fullName evidence="1">Uncharacterized protein</fullName>
    </submittedName>
</protein>
<sequence>ELEHYFKDYLENAVTELNQDLGEDKYTYDSLIAALKLNYDGYSFDRRCRHHVYNPWSILNFLKKPQEGFLPYWLDTGGAKPSLLVNYLNTFIDKKVKKTELVDYLNLEFVKRTNTAALSPTLTDIEDENFPFFAILYQAGYFTIKKTEPDFLFVGLPNQEVKKAFAELVIEKLTNKDAIAVNDVYKDKISAALNNKDYTALKEEFNKILNEFSYESVVSFKEYAFRDVYKVMLQILGYNTYTEYQTALGRSDLCFEDEDRLYICEFKVIGKADSVKDKLEEAKAQIKEKRYGIRLTDKEVITLAIVIVNENASDKQKPMREVAAVKQVN</sequence>
<name>E8LMT2_SUCHY</name>
<dbReference type="Proteomes" id="UP000018458">
    <property type="component" value="Unassembled WGS sequence"/>
</dbReference>
<dbReference type="STRING" id="762983.HMPREF9444_02077"/>
<evidence type="ECO:0000313" key="2">
    <source>
        <dbReference type="Proteomes" id="UP000018458"/>
    </source>
</evidence>
<dbReference type="PANTHER" id="PTHR34825:SF1">
    <property type="entry name" value="AAA-ATPASE-LIKE DOMAIN-CONTAINING PROTEIN"/>
    <property type="match status" value="1"/>
</dbReference>
<dbReference type="OrthoDB" id="5789675at2"/>
<dbReference type="AlphaFoldDB" id="E8LMT2"/>
<proteinExistence type="predicted"/>
<accession>E8LMT2</accession>
<dbReference type="InterPro" id="IPR012547">
    <property type="entry name" value="PDDEXK_9"/>
</dbReference>
<dbReference type="Pfam" id="PF08011">
    <property type="entry name" value="PDDEXK_9"/>
    <property type="match status" value="1"/>
</dbReference>
<dbReference type="PANTHER" id="PTHR34825">
    <property type="entry name" value="CONSERVED PROTEIN, WITH A WEAK D-GALACTARATE DEHYDRATASE/ALTRONATE HYDROLASE DOMAIN"/>
    <property type="match status" value="1"/>
</dbReference>